<protein>
    <submittedName>
        <fullName evidence="1">Uncharacterized protein</fullName>
    </submittedName>
</protein>
<accession>A0A0F9KIW1</accession>
<sequence>MFLANTIHFASTGKPLPLDRFQPVSTDKFGPLPFGYNTDFAAPDIPLKGRGGVNVTLDLVMQQDTIFRILDPKSFLNARFSVPVSSLRNQATGTDFFGAPIDTVGPGGIFSRTSQLVQDMFAPIGAGQAGLEIFRNNVEASEGLITPGEGRLGTAGLGIQAGGVNLRAERTPELLDRIRAEVLRDRGIEDSYATIAAEDAPLKQEIDDEVEDRIGAELEIRGETSQLRGQQTPQSEGFEALEATRERQQAEQLTDDAELNSQRWTGDVWREKYADRQREFFASR</sequence>
<comment type="caution">
    <text evidence="1">The sequence shown here is derived from an EMBL/GenBank/DDBJ whole genome shotgun (WGS) entry which is preliminary data.</text>
</comment>
<dbReference type="AlphaFoldDB" id="A0A0F9KIW1"/>
<gene>
    <name evidence="1" type="ORF">LCGC14_1697820</name>
</gene>
<proteinExistence type="predicted"/>
<evidence type="ECO:0000313" key="1">
    <source>
        <dbReference type="EMBL" id="KKM15265.1"/>
    </source>
</evidence>
<organism evidence="1">
    <name type="scientific">marine sediment metagenome</name>
    <dbReference type="NCBI Taxonomy" id="412755"/>
    <lineage>
        <taxon>unclassified sequences</taxon>
        <taxon>metagenomes</taxon>
        <taxon>ecological metagenomes</taxon>
    </lineage>
</organism>
<feature type="non-terminal residue" evidence="1">
    <location>
        <position position="284"/>
    </location>
</feature>
<name>A0A0F9KIW1_9ZZZZ</name>
<reference evidence="1" key="1">
    <citation type="journal article" date="2015" name="Nature">
        <title>Complex archaea that bridge the gap between prokaryotes and eukaryotes.</title>
        <authorList>
            <person name="Spang A."/>
            <person name="Saw J.H."/>
            <person name="Jorgensen S.L."/>
            <person name="Zaremba-Niedzwiedzka K."/>
            <person name="Martijn J."/>
            <person name="Lind A.E."/>
            <person name="van Eijk R."/>
            <person name="Schleper C."/>
            <person name="Guy L."/>
            <person name="Ettema T.J."/>
        </authorList>
    </citation>
    <scope>NUCLEOTIDE SEQUENCE</scope>
</reference>
<dbReference type="EMBL" id="LAZR01014947">
    <property type="protein sequence ID" value="KKM15265.1"/>
    <property type="molecule type" value="Genomic_DNA"/>
</dbReference>